<accession>A0A7M2SAB2</accession>
<keyword evidence="1" id="KW-1133">Transmembrane helix</keyword>
<proteinExistence type="predicted"/>
<dbReference type="RefSeq" id="WP_194038156.1">
    <property type="nucleotide sequence ID" value="NZ_CP063373.1"/>
</dbReference>
<evidence type="ECO:0008006" key="4">
    <source>
        <dbReference type="Google" id="ProtNLM"/>
    </source>
</evidence>
<gene>
    <name evidence="2" type="ORF">IM697_24050</name>
</gene>
<keyword evidence="1" id="KW-0812">Transmembrane</keyword>
<feature type="transmembrane region" description="Helical" evidence="1">
    <location>
        <begin position="454"/>
        <end position="474"/>
    </location>
</feature>
<reference evidence="2 3" key="1">
    <citation type="submission" date="2020-10" db="EMBL/GenBank/DDBJ databases">
        <title>Streptomyces ferrugineus complate genome analysis.</title>
        <authorList>
            <person name="Anwar N."/>
        </authorList>
    </citation>
    <scope>NUCLEOTIDE SEQUENCE [LARGE SCALE GENOMIC DNA]</scope>
    <source>
        <strain evidence="2 3">CCTCC AA2014009</strain>
    </source>
</reference>
<protein>
    <recommendedName>
        <fullName evidence="4">Oxidoreductase</fullName>
    </recommendedName>
</protein>
<organism evidence="2 3">
    <name type="scientific">Streptomyces ferrugineus</name>
    <dbReference type="NCBI Taxonomy" id="1413221"/>
    <lineage>
        <taxon>Bacteria</taxon>
        <taxon>Bacillati</taxon>
        <taxon>Actinomycetota</taxon>
        <taxon>Actinomycetes</taxon>
        <taxon>Kitasatosporales</taxon>
        <taxon>Streptomycetaceae</taxon>
        <taxon>Streptomyces</taxon>
    </lineage>
</organism>
<sequence length="482" mass="51138">MRRVQRAAARGRPISAQALQQAVAEHDPGLGPCRIQGARVVGPVELSHRQLEFGLELVRCRFLGPVDLRGLSATSLDLSGSTVPALLADGLAVDGDVRLSGCVVGTRPGEPMALGTEAAVVRDAAQGPHRVAEPSAEAPLRLADARIAGSLAAEGLRLHSSGLWSVFAPRLRVDGAVQGRGLEATGAVYLRDARIAHAVYFNAAQVGGIDATGLSCGRGFYADWGFHSRGQILLRGAVVESVVTFHDATLAGPRGELILSRLMTPRLRLDLRDAPSGRVVLRDATVGALVDDASTWPAAGRLDIEGLVYRRLGSIAPLSVKDRLAWLALDREAGVSVFEQLAASYQTAGDERAVRTVRHARERHLRRGDRFTGRIWGAVQDVLFGYGYAPRRALLWLLALVAAGSGWFSVHAPAPVGGLGQRAFDPVLYCLDLLIPVVSLGYRSAFDPVGWDKAVAVFLIVSGWVLATAVISGASRALGRGP</sequence>
<feature type="transmembrane region" description="Helical" evidence="1">
    <location>
        <begin position="393"/>
        <end position="414"/>
    </location>
</feature>
<keyword evidence="3" id="KW-1185">Reference proteome</keyword>
<dbReference type="EMBL" id="CP063373">
    <property type="protein sequence ID" value="QOV33307.1"/>
    <property type="molecule type" value="Genomic_DNA"/>
</dbReference>
<dbReference type="KEGG" id="sfeu:IM697_24050"/>
<dbReference type="AlphaFoldDB" id="A0A7M2SAB2"/>
<name>A0A7M2SAB2_9ACTN</name>
<evidence type="ECO:0000313" key="3">
    <source>
        <dbReference type="Proteomes" id="UP000594205"/>
    </source>
</evidence>
<dbReference type="Proteomes" id="UP000594205">
    <property type="component" value="Chromosome"/>
</dbReference>
<evidence type="ECO:0000313" key="2">
    <source>
        <dbReference type="EMBL" id="QOV33307.1"/>
    </source>
</evidence>
<evidence type="ECO:0000256" key="1">
    <source>
        <dbReference type="SAM" id="Phobius"/>
    </source>
</evidence>
<keyword evidence="1" id="KW-0472">Membrane</keyword>